<dbReference type="InterPro" id="IPR000225">
    <property type="entry name" value="Armadillo"/>
</dbReference>
<accession>A0A183AK47</accession>
<dbReference type="PROSITE" id="PS50176">
    <property type="entry name" value="ARM_REPEAT"/>
    <property type="match status" value="1"/>
</dbReference>
<dbReference type="SMART" id="SM00185">
    <property type="entry name" value="ARM"/>
    <property type="match status" value="2"/>
</dbReference>
<feature type="transmembrane region" description="Helical" evidence="2">
    <location>
        <begin position="110"/>
        <end position="136"/>
    </location>
</feature>
<dbReference type="PANTHER" id="PTHR15605">
    <property type="entry name" value="KINESIN-ASSOCIATED PROTEINS"/>
    <property type="match status" value="1"/>
</dbReference>
<dbReference type="OrthoDB" id="10265679at2759"/>
<dbReference type="Pfam" id="PF05804">
    <property type="entry name" value="KAP"/>
    <property type="match status" value="1"/>
</dbReference>
<proteinExistence type="predicted"/>
<name>A0A183AK47_9TREM</name>
<dbReference type="EMBL" id="UZAN01044452">
    <property type="protein sequence ID" value="VDP80802.1"/>
    <property type="molecule type" value="Genomic_DNA"/>
</dbReference>
<dbReference type="PANTHER" id="PTHR15605:SF2">
    <property type="entry name" value="KINESIN-ASSOCIATED PROTEIN 3"/>
    <property type="match status" value="1"/>
</dbReference>
<dbReference type="GO" id="GO:0016939">
    <property type="term" value="C:kinesin II complex"/>
    <property type="evidence" value="ECO:0007669"/>
    <property type="project" value="TreeGrafter"/>
</dbReference>
<dbReference type="InterPro" id="IPR011989">
    <property type="entry name" value="ARM-like"/>
</dbReference>
<dbReference type="SUPFAM" id="SSF48371">
    <property type="entry name" value="ARM repeat"/>
    <property type="match status" value="1"/>
</dbReference>
<evidence type="ECO:0000313" key="3">
    <source>
        <dbReference type="EMBL" id="VDP80802.1"/>
    </source>
</evidence>
<dbReference type="GO" id="GO:0019894">
    <property type="term" value="F:kinesin binding"/>
    <property type="evidence" value="ECO:0007669"/>
    <property type="project" value="InterPro"/>
</dbReference>
<gene>
    <name evidence="3" type="ORF">ECPE_LOCUS7332</name>
</gene>
<keyword evidence="4" id="KW-1185">Reference proteome</keyword>
<dbReference type="GO" id="GO:0044782">
    <property type="term" value="P:cilium organization"/>
    <property type="evidence" value="ECO:0007669"/>
    <property type="project" value="TreeGrafter"/>
</dbReference>
<dbReference type="GO" id="GO:0005930">
    <property type="term" value="C:axoneme"/>
    <property type="evidence" value="ECO:0007669"/>
    <property type="project" value="TreeGrafter"/>
</dbReference>
<keyword evidence="2" id="KW-0472">Membrane</keyword>
<dbReference type="GO" id="GO:0035869">
    <property type="term" value="C:ciliary transition zone"/>
    <property type="evidence" value="ECO:0007669"/>
    <property type="project" value="TreeGrafter"/>
</dbReference>
<evidence type="ECO:0000256" key="1">
    <source>
        <dbReference type="PROSITE-ProRule" id="PRU00259"/>
    </source>
</evidence>
<evidence type="ECO:0000313" key="5">
    <source>
        <dbReference type="WBParaSite" id="ECPE_0000734801-mRNA-1"/>
    </source>
</evidence>
<protein>
    <submittedName>
        <fullName evidence="5">Kinesin-associated protein 3</fullName>
    </submittedName>
</protein>
<dbReference type="GO" id="GO:0007018">
    <property type="term" value="P:microtubule-based movement"/>
    <property type="evidence" value="ECO:0007669"/>
    <property type="project" value="TreeGrafter"/>
</dbReference>
<dbReference type="WBParaSite" id="ECPE_0000734801-mRNA-1">
    <property type="protein sequence ID" value="ECPE_0000734801-mRNA-1"/>
    <property type="gene ID" value="ECPE_0000734801"/>
</dbReference>
<dbReference type="SMART" id="SM01297">
    <property type="entry name" value="KAP"/>
    <property type="match status" value="1"/>
</dbReference>
<feature type="repeat" description="ARM" evidence="1">
    <location>
        <begin position="196"/>
        <end position="238"/>
    </location>
</feature>
<organism evidence="5">
    <name type="scientific">Echinostoma caproni</name>
    <dbReference type="NCBI Taxonomy" id="27848"/>
    <lineage>
        <taxon>Eukaryota</taxon>
        <taxon>Metazoa</taxon>
        <taxon>Spiralia</taxon>
        <taxon>Lophotrochozoa</taxon>
        <taxon>Platyhelminthes</taxon>
        <taxon>Trematoda</taxon>
        <taxon>Digenea</taxon>
        <taxon>Plagiorchiida</taxon>
        <taxon>Echinostomata</taxon>
        <taxon>Echinostomatoidea</taxon>
        <taxon>Echinostomatidae</taxon>
        <taxon>Echinostoma</taxon>
    </lineage>
</organism>
<dbReference type="Proteomes" id="UP000272942">
    <property type="component" value="Unassembled WGS sequence"/>
</dbReference>
<keyword evidence="2" id="KW-0812">Transmembrane</keyword>
<reference evidence="5" key="1">
    <citation type="submission" date="2016-06" db="UniProtKB">
        <authorList>
            <consortium name="WormBaseParasite"/>
        </authorList>
    </citation>
    <scope>IDENTIFICATION</scope>
</reference>
<dbReference type="AlphaFoldDB" id="A0A183AK47"/>
<evidence type="ECO:0000313" key="4">
    <source>
        <dbReference type="Proteomes" id="UP000272942"/>
    </source>
</evidence>
<dbReference type="Gene3D" id="1.25.10.10">
    <property type="entry name" value="Leucine-rich Repeat Variant"/>
    <property type="match status" value="1"/>
</dbReference>
<sequence>MNEDAKFLKRMIYFFKILVNTTMVNTKLADPGAFDSTEIDEVAHLTDLDEYLELLYEDIGDKLRASALVLQLARNPDNLEELFQNETLVGALARVLREDWRKSTDLATNIAYIFFCFSSFSNFHTVILHFKIVSFYLLLNISEDLNVELKMHNKGIVLLLCRCLERESFELLILIVSFLKKLSIFSENKNEMLKSGAIERLIRLLSRQEAELINITLRLLFNLSFDTSARLEMVSRGLIGRLCDLLENDVHRSVILYLLYHLSTEDQSKKAFAKTRCLSLVS</sequence>
<evidence type="ECO:0000256" key="2">
    <source>
        <dbReference type="SAM" id="Phobius"/>
    </source>
</evidence>
<reference evidence="3 4" key="2">
    <citation type="submission" date="2018-11" db="EMBL/GenBank/DDBJ databases">
        <authorList>
            <consortium name="Pathogen Informatics"/>
        </authorList>
    </citation>
    <scope>NUCLEOTIDE SEQUENCE [LARGE SCALE GENOMIC DNA]</scope>
    <source>
        <strain evidence="3 4">Egypt</strain>
    </source>
</reference>
<dbReference type="InterPro" id="IPR016024">
    <property type="entry name" value="ARM-type_fold"/>
</dbReference>
<dbReference type="InterPro" id="IPR008658">
    <property type="entry name" value="KAP3"/>
</dbReference>
<keyword evidence="2" id="KW-1133">Transmembrane helix</keyword>